<dbReference type="Proteomes" id="UP000326331">
    <property type="component" value="Chromosome"/>
</dbReference>
<protein>
    <submittedName>
        <fullName evidence="3">Uncharacterized protein</fullName>
    </submittedName>
</protein>
<organism evidence="3 4">
    <name type="scientific">Tepidiforma bonchosmolovskayae</name>
    <dbReference type="NCBI Taxonomy" id="2601677"/>
    <lineage>
        <taxon>Bacteria</taxon>
        <taxon>Bacillati</taxon>
        <taxon>Chloroflexota</taxon>
        <taxon>Tepidiformia</taxon>
        <taxon>Tepidiformales</taxon>
        <taxon>Tepidiformaceae</taxon>
        <taxon>Tepidiforma</taxon>
    </lineage>
</organism>
<reference evidence="3 4" key="2">
    <citation type="submission" date="2019-10" db="EMBL/GenBank/DDBJ databases">
        <title>Thermopilla bonchosmolovskayae gen. nov., sp. nov., a moderately thermophilic Chloroflexi bacterium from a Chukotka hot spring (Arctic, Russia), representing a novel classis Thermopillaia, which include previously uncultivated lineage OLB14.</title>
        <authorList>
            <person name="Kochetkova T.V."/>
            <person name="Zayulina K.S."/>
            <person name="Zhigarkov V.S."/>
            <person name="Minaev N.V."/>
            <person name="Novikov A."/>
            <person name="Toshchakov S.V."/>
            <person name="Elcheninov A.G."/>
            <person name="Kublanov I.V."/>
        </authorList>
    </citation>
    <scope>NUCLEOTIDE SEQUENCE [LARGE SCALE GENOMIC DNA]</scope>
    <source>
        <strain evidence="3 4">3753O</strain>
    </source>
</reference>
<feature type="signal peptide" evidence="2">
    <location>
        <begin position="1"/>
        <end position="33"/>
    </location>
</feature>
<accession>A0ABX6BZM9</accession>
<feature type="region of interest" description="Disordered" evidence="1">
    <location>
        <begin position="59"/>
        <end position="87"/>
    </location>
</feature>
<feature type="chain" id="PRO_5045068622" evidence="2">
    <location>
        <begin position="34"/>
        <end position="87"/>
    </location>
</feature>
<gene>
    <name evidence="3" type="ORF">Tbon_03860</name>
</gene>
<dbReference type="RefSeq" id="WP_158066391.1">
    <property type="nucleotide sequence ID" value="NZ_CP042829.1"/>
</dbReference>
<evidence type="ECO:0000313" key="3">
    <source>
        <dbReference type="EMBL" id="QFG02462.1"/>
    </source>
</evidence>
<dbReference type="EMBL" id="CP042829">
    <property type="protein sequence ID" value="QFG02462.1"/>
    <property type="molecule type" value="Genomic_DNA"/>
</dbReference>
<proteinExistence type="predicted"/>
<reference evidence="3 4" key="1">
    <citation type="submission" date="2019-08" db="EMBL/GenBank/DDBJ databases">
        <authorList>
            <person name="Toschakov S.V."/>
        </authorList>
    </citation>
    <scope>NUCLEOTIDE SEQUENCE [LARGE SCALE GENOMIC DNA]</scope>
    <source>
        <strain evidence="3 4">3753O</strain>
    </source>
</reference>
<keyword evidence="2" id="KW-0732">Signal</keyword>
<name>A0ABX6BZM9_9CHLR</name>
<evidence type="ECO:0000256" key="2">
    <source>
        <dbReference type="SAM" id="SignalP"/>
    </source>
</evidence>
<evidence type="ECO:0000313" key="4">
    <source>
        <dbReference type="Proteomes" id="UP000326331"/>
    </source>
</evidence>
<evidence type="ECO:0000256" key="1">
    <source>
        <dbReference type="SAM" id="MobiDB-lite"/>
    </source>
</evidence>
<keyword evidence="4" id="KW-1185">Reference proteome</keyword>
<sequence length="87" mass="8856">MTKRPSRPRYEATRLAVAAAAASLVAAAWVAIAAAGDGDAAIITPRPGSALLADSRPLAGASAPDASYFQPNRAVKPAQRQRASRGS</sequence>